<evidence type="ECO:0008006" key="4">
    <source>
        <dbReference type="Google" id="ProtNLM"/>
    </source>
</evidence>
<protein>
    <recommendedName>
        <fullName evidence="4">DUF3618 domain-containing protein</fullName>
    </recommendedName>
</protein>
<dbReference type="RefSeq" id="WP_181267859.1">
    <property type="nucleotide sequence ID" value="NZ_BAAAGB010000001.1"/>
</dbReference>
<comment type="caution">
    <text evidence="2">The sequence shown here is derived from an EMBL/GenBank/DDBJ whole genome shotgun (WGS) entry which is preliminary data.</text>
</comment>
<dbReference type="Proteomes" id="UP000589292">
    <property type="component" value="Unassembled WGS sequence"/>
</dbReference>
<organism evidence="2 3">
    <name type="scientific">Sphingomonas ursincola</name>
    <dbReference type="NCBI Taxonomy" id="56361"/>
    <lineage>
        <taxon>Bacteria</taxon>
        <taxon>Pseudomonadati</taxon>
        <taxon>Pseudomonadota</taxon>
        <taxon>Alphaproteobacteria</taxon>
        <taxon>Sphingomonadales</taxon>
        <taxon>Sphingomonadaceae</taxon>
        <taxon>Sphingomonas</taxon>
    </lineage>
</organism>
<evidence type="ECO:0000256" key="1">
    <source>
        <dbReference type="SAM" id="MobiDB-lite"/>
    </source>
</evidence>
<dbReference type="AlphaFoldDB" id="A0A7V8U9E9"/>
<proteinExistence type="predicted"/>
<gene>
    <name evidence="2" type="ORF">FG486_13465</name>
</gene>
<dbReference type="EMBL" id="VDES01000002">
    <property type="protein sequence ID" value="MBA1375352.1"/>
    <property type="molecule type" value="Genomic_DNA"/>
</dbReference>
<feature type="region of interest" description="Disordered" evidence="1">
    <location>
        <begin position="1"/>
        <end position="24"/>
    </location>
</feature>
<name>A0A7V8U9E9_9SPHN</name>
<accession>A0A7V8U9E9</accession>
<evidence type="ECO:0000313" key="2">
    <source>
        <dbReference type="EMBL" id="MBA1375352.1"/>
    </source>
</evidence>
<reference evidence="2 3" key="1">
    <citation type="journal article" date="1994" name="Int. J. Syst. Bacteriol.">
        <title>Phylogenetic positions of novel aerobic, bacteriochlorophyll a-containing bacteria and description of Roseococcus thiosulfatophilus gen. nov., sp. nov., Erythromicrobium ramosum gen. nov., sp. nov., and Erythrobacter litoralis sp. nov.</title>
        <authorList>
            <person name="Yurkov V."/>
            <person name="Stackebrandt E."/>
            <person name="Holmes A."/>
            <person name="Fuerst J.A."/>
            <person name="Hugenholtz P."/>
            <person name="Golecki J."/>
            <person name="Gad'on N."/>
            <person name="Gorlenko V.M."/>
            <person name="Kompantseva E.I."/>
            <person name="Drews G."/>
        </authorList>
    </citation>
    <scope>NUCLEOTIDE SEQUENCE [LARGE SCALE GENOMIC DNA]</scope>
    <source>
        <strain evidence="2 3">KR-99</strain>
    </source>
</reference>
<keyword evidence="3" id="KW-1185">Reference proteome</keyword>
<sequence length="124" mass="13311">MTEPLHSTPHDHDDDGAESLAEVSARRLAARSQWQKALARAKDRFAPANLRDEAIETAAEKIGNAADQAAGLAWTHRWKIALAGLLGGLFLARKPIAKAAAPLADKARAQAEKARDALRSTGKR</sequence>
<evidence type="ECO:0000313" key="3">
    <source>
        <dbReference type="Proteomes" id="UP000589292"/>
    </source>
</evidence>